<dbReference type="PANTHER" id="PTHR48444">
    <property type="entry name" value="DNA TOPOISOMERASE 6 SUBUNIT B"/>
    <property type="match status" value="1"/>
</dbReference>
<dbReference type="EMBL" id="KI913127">
    <property type="protein sequence ID" value="ETV80027.1"/>
    <property type="molecule type" value="Genomic_DNA"/>
</dbReference>
<protein>
    <submittedName>
        <fullName evidence="1">Uncharacterized protein</fullName>
    </submittedName>
</protein>
<reference evidence="1" key="1">
    <citation type="submission" date="2013-12" db="EMBL/GenBank/DDBJ databases">
        <title>The Genome Sequence of Aphanomyces astaci APO3.</title>
        <authorList>
            <consortium name="The Broad Institute Genomics Platform"/>
            <person name="Russ C."/>
            <person name="Tyler B."/>
            <person name="van West P."/>
            <person name="Dieguez-Uribeondo J."/>
            <person name="Young S.K."/>
            <person name="Zeng Q."/>
            <person name="Gargeya S."/>
            <person name="Fitzgerald M."/>
            <person name="Abouelleil A."/>
            <person name="Alvarado L."/>
            <person name="Chapman S.B."/>
            <person name="Gainer-Dewar J."/>
            <person name="Goldberg J."/>
            <person name="Griggs A."/>
            <person name="Gujja S."/>
            <person name="Hansen M."/>
            <person name="Howarth C."/>
            <person name="Imamovic A."/>
            <person name="Ireland A."/>
            <person name="Larimer J."/>
            <person name="McCowan C."/>
            <person name="Murphy C."/>
            <person name="Pearson M."/>
            <person name="Poon T.W."/>
            <person name="Priest M."/>
            <person name="Roberts A."/>
            <person name="Saif S."/>
            <person name="Shea T."/>
            <person name="Sykes S."/>
            <person name="Wortman J."/>
            <person name="Nusbaum C."/>
            <person name="Birren B."/>
        </authorList>
    </citation>
    <scope>NUCLEOTIDE SEQUENCE [LARGE SCALE GENOMIC DNA]</scope>
    <source>
        <strain evidence="1">APO3</strain>
    </source>
</reference>
<dbReference type="Gene3D" id="3.30.565.10">
    <property type="entry name" value="Histidine kinase-like ATPase, C-terminal domain"/>
    <property type="match status" value="1"/>
</dbReference>
<dbReference type="VEuPathDB" id="FungiDB:H257_07211"/>
<dbReference type="Gene3D" id="3.30.230.10">
    <property type="match status" value="1"/>
</dbReference>
<name>W4GK25_APHAT</name>
<sequence>MEISQPQSARFLSDNMELLGFGDPCSALIQAVKELFENALDAIQYTEAGMIAVRLKEVEHDVNVLEIVCTDTGSGMHANQVAQLCCNVFATTKSSRSISASQCGKFGIGLKAALLYSQNHASIVDSSLKVTSTLNSSEFYYAELVIDPEAHDNGALVRKSKRFHVSEAHKSFSGTEIRLQLPRPHHLVDALHVLMPYFDNLRYCLATSVSVDFSCDIPGFNQYQVCCASQLSPLERFLDAFKCPYESLAHADVDWKSFHANCLALSPYLDETNLDGRCPVTIHIMRFANHVPLLPRKDVYACAMTIAVQRSDWKALGYKCVVGTSMYAPLQLVPLSINERSASVQEPKHVVVAIDVDTCGAPAKFTSLTKTALVEASYLQGVSQCMALALDQLARIYPILFRRANRSHTLATEYAPLIATAVSSILVNATYAGVNVEHFEPGRPLYGVQSRVELDQRVLDHMTSLLRPHS</sequence>
<dbReference type="RefSeq" id="XP_009830963.1">
    <property type="nucleotide sequence ID" value="XM_009832661.1"/>
</dbReference>
<dbReference type="OrthoDB" id="1562195at2759"/>
<dbReference type="InterPro" id="IPR036890">
    <property type="entry name" value="HATPase_C_sf"/>
</dbReference>
<gene>
    <name evidence="1" type="ORF">H257_07211</name>
</gene>
<dbReference type="Pfam" id="PF13589">
    <property type="entry name" value="HATPase_c_3"/>
    <property type="match status" value="1"/>
</dbReference>
<dbReference type="InterPro" id="IPR014721">
    <property type="entry name" value="Ribsml_uS5_D2-typ_fold_subgr"/>
</dbReference>
<accession>W4GK25</accession>
<dbReference type="AlphaFoldDB" id="W4GK25"/>
<dbReference type="GeneID" id="20809207"/>
<proteinExistence type="predicted"/>
<dbReference type="PANTHER" id="PTHR48444:SF1">
    <property type="entry name" value="DNA TOPOISOMERASE 6 SUBUNIT B"/>
    <property type="match status" value="1"/>
</dbReference>
<evidence type="ECO:0000313" key="1">
    <source>
        <dbReference type="EMBL" id="ETV80027.1"/>
    </source>
</evidence>
<organism evidence="1">
    <name type="scientific">Aphanomyces astaci</name>
    <name type="common">Crayfish plague agent</name>
    <dbReference type="NCBI Taxonomy" id="112090"/>
    <lineage>
        <taxon>Eukaryota</taxon>
        <taxon>Sar</taxon>
        <taxon>Stramenopiles</taxon>
        <taxon>Oomycota</taxon>
        <taxon>Saprolegniomycetes</taxon>
        <taxon>Saprolegniales</taxon>
        <taxon>Verrucalvaceae</taxon>
        <taxon>Aphanomyces</taxon>
    </lineage>
</organism>
<dbReference type="SUPFAM" id="SSF55874">
    <property type="entry name" value="ATPase domain of HSP90 chaperone/DNA topoisomerase II/histidine kinase"/>
    <property type="match status" value="1"/>
</dbReference>